<dbReference type="RefSeq" id="WP_378799782.1">
    <property type="nucleotide sequence ID" value="NZ_JBHUER010000008.1"/>
</dbReference>
<dbReference type="EMBL" id="JBHUER010000008">
    <property type="protein sequence ID" value="MFD1703687.1"/>
    <property type="molecule type" value="Genomic_DNA"/>
</dbReference>
<name>A0ABW4K798_9HYPH</name>
<accession>A0ABW4K798</accession>
<comment type="caution">
    <text evidence="1">The sequence shown here is derived from an EMBL/GenBank/DDBJ whole genome shotgun (WGS) entry which is preliminary data.</text>
</comment>
<evidence type="ECO:0000313" key="2">
    <source>
        <dbReference type="Proteomes" id="UP001597308"/>
    </source>
</evidence>
<proteinExistence type="predicted"/>
<organism evidence="1 2">
    <name type="scientific">Methylopila henanensis</name>
    <dbReference type="NCBI Taxonomy" id="873516"/>
    <lineage>
        <taxon>Bacteria</taxon>
        <taxon>Pseudomonadati</taxon>
        <taxon>Pseudomonadota</taxon>
        <taxon>Alphaproteobacteria</taxon>
        <taxon>Hyphomicrobiales</taxon>
        <taxon>Methylopilaceae</taxon>
        <taxon>Methylopila</taxon>
    </lineage>
</organism>
<protein>
    <recommendedName>
        <fullName evidence="3">TIGR02217 family protein</fullName>
    </recommendedName>
</protein>
<keyword evidence="2" id="KW-1185">Reference proteome</keyword>
<evidence type="ECO:0008006" key="3">
    <source>
        <dbReference type="Google" id="ProtNLM"/>
    </source>
</evidence>
<gene>
    <name evidence="1" type="ORF">ACFSCV_11810</name>
</gene>
<evidence type="ECO:0000313" key="1">
    <source>
        <dbReference type="EMBL" id="MFD1703687.1"/>
    </source>
</evidence>
<reference evidence="2" key="1">
    <citation type="journal article" date="2019" name="Int. J. Syst. Evol. Microbiol.">
        <title>The Global Catalogue of Microorganisms (GCM) 10K type strain sequencing project: providing services to taxonomists for standard genome sequencing and annotation.</title>
        <authorList>
            <consortium name="The Broad Institute Genomics Platform"/>
            <consortium name="The Broad Institute Genome Sequencing Center for Infectious Disease"/>
            <person name="Wu L."/>
            <person name="Ma J."/>
        </authorList>
    </citation>
    <scope>NUCLEOTIDE SEQUENCE [LARGE SCALE GENOMIC DNA]</scope>
    <source>
        <strain evidence="2">KCTC 23707</strain>
    </source>
</reference>
<dbReference type="Proteomes" id="UP001597308">
    <property type="component" value="Unassembled WGS sequence"/>
</dbReference>
<sequence>MPSFRGTYQGFPLDLPVEAAAVSLRGGLGRWPGQTPRETVNLVISVQSPRFFFNPNNADTATVDDDDVASWLSPHLLTEWLDLPAKAFPNSSFRDLDGLRVDFAGLGTLNALTKEDWFETPGLVTFYGQEGFRSARIALDHRSGGVFAVKAEGETELGSRFDVAFEAPLSIDLAAHRGHSADEILAWLGGFVDVDDFDLATKTHDDSVYVSGAVKARS</sequence>